<accession>A0A914H422</accession>
<dbReference type="AlphaFoldDB" id="A0A914H422"/>
<reference evidence="2" key="1">
    <citation type="submission" date="2022-11" db="UniProtKB">
        <authorList>
            <consortium name="WormBaseParasite"/>
        </authorList>
    </citation>
    <scope>IDENTIFICATION</scope>
</reference>
<evidence type="ECO:0000313" key="1">
    <source>
        <dbReference type="Proteomes" id="UP000887572"/>
    </source>
</evidence>
<organism evidence="1 2">
    <name type="scientific">Globodera rostochiensis</name>
    <name type="common">Golden nematode worm</name>
    <name type="synonym">Heterodera rostochiensis</name>
    <dbReference type="NCBI Taxonomy" id="31243"/>
    <lineage>
        <taxon>Eukaryota</taxon>
        <taxon>Metazoa</taxon>
        <taxon>Ecdysozoa</taxon>
        <taxon>Nematoda</taxon>
        <taxon>Chromadorea</taxon>
        <taxon>Rhabditida</taxon>
        <taxon>Tylenchina</taxon>
        <taxon>Tylenchomorpha</taxon>
        <taxon>Tylenchoidea</taxon>
        <taxon>Heteroderidae</taxon>
        <taxon>Heteroderinae</taxon>
        <taxon>Globodera</taxon>
    </lineage>
</organism>
<sequence>MFAVQMLHFGPTIPVLSGRQQVVSLMASHVDAFASTMTESAACKNANDVENAVKSALNSMGRCPNGGGGQIVNEIDAQLSSTDGCAYSLSFVKAMFELATSSCRPCWQYIISLGQFESKVWKTNWRHSQHWRYAQHSHYGRVFQQAEQRIEMVVYSMKWCTSKCATPEQCDFQPRRFRRTQALNVYAEL</sequence>
<dbReference type="WBParaSite" id="Gr19_v10_g13064.t1">
    <property type="protein sequence ID" value="Gr19_v10_g13064.t1"/>
    <property type="gene ID" value="Gr19_v10_g13064"/>
</dbReference>
<keyword evidence="1" id="KW-1185">Reference proteome</keyword>
<name>A0A914H422_GLORO</name>
<protein>
    <submittedName>
        <fullName evidence="2">Uncharacterized protein</fullName>
    </submittedName>
</protein>
<evidence type="ECO:0000313" key="2">
    <source>
        <dbReference type="WBParaSite" id="Gr19_v10_g13064.t1"/>
    </source>
</evidence>
<proteinExistence type="predicted"/>
<dbReference type="Proteomes" id="UP000887572">
    <property type="component" value="Unplaced"/>
</dbReference>